<dbReference type="AlphaFoldDB" id="A0A7Y4LGH7"/>
<organism evidence="1 2">
    <name type="scientific">Corynebacterium silvaticum</name>
    <dbReference type="NCBI Taxonomy" id="2320431"/>
    <lineage>
        <taxon>Bacteria</taxon>
        <taxon>Bacillati</taxon>
        <taxon>Actinomycetota</taxon>
        <taxon>Actinomycetes</taxon>
        <taxon>Mycobacteriales</taxon>
        <taxon>Corynebacteriaceae</taxon>
        <taxon>Corynebacterium</taxon>
    </lineage>
</organism>
<dbReference type="OrthoDB" id="3255720at2"/>
<evidence type="ECO:0000313" key="2">
    <source>
        <dbReference type="Proteomes" id="UP000195652"/>
    </source>
</evidence>
<reference evidence="1 2" key="3">
    <citation type="journal article" date="2020" name="Int. J. Syst. Evol. Microbiol.">
        <title>Corynebacterium silvaticum sp. nov., a unique group of NTTB corynebacteria in wild boar and roe deer.</title>
        <authorList>
            <person name="Dangel A."/>
            <person name="Berger A."/>
            <person name="Rau J."/>
            <person name="Eisenberg T."/>
            <person name="Kampfer P."/>
            <person name="Margos G."/>
            <person name="Contzen M."/>
            <person name="Busse H.J."/>
            <person name="Konrad R."/>
            <person name="Peters M."/>
            <person name="Sting R."/>
            <person name="Sing A."/>
        </authorList>
    </citation>
    <scope>NUCLEOTIDE SEQUENCE [LARGE SCALE GENOMIC DNA]</scope>
    <source>
        <strain evidence="1 2">PO100/5</strain>
    </source>
</reference>
<dbReference type="RefSeq" id="WP_087454048.1">
    <property type="nucleotide sequence ID" value="NZ_CP021417.2"/>
</dbReference>
<reference evidence="1 2" key="2">
    <citation type="journal article" date="2020" name="Antonie Van Leeuwenhoek">
        <title>Phylogenomic characterisation of a novel corynebacterial species pathogenic to animals.</title>
        <authorList>
            <person name="Moller J."/>
            <person name="Musella L."/>
            <person name="Melnikov V."/>
            <person name="Geissdorfer W."/>
            <person name="Burkovski A."/>
            <person name="Sangal V."/>
        </authorList>
    </citation>
    <scope>NUCLEOTIDE SEQUENCE [LARGE SCALE GENOMIC DNA]</scope>
    <source>
        <strain evidence="1 2">PO100/5</strain>
    </source>
</reference>
<dbReference type="GeneID" id="75007947"/>
<dbReference type="EMBL" id="CP021417">
    <property type="protein sequence ID" value="ARU46235.1"/>
    <property type="molecule type" value="Genomic_DNA"/>
</dbReference>
<dbReference type="KEGG" id="csil:CBE74_06740"/>
<protein>
    <submittedName>
        <fullName evidence="1">YbjN domain-containing protein</fullName>
    </submittedName>
</protein>
<gene>
    <name evidence="1" type="ORF">CBE74_06740</name>
</gene>
<dbReference type="Proteomes" id="UP000195652">
    <property type="component" value="Chromosome"/>
</dbReference>
<name>A0A7Y4LGH7_9CORY</name>
<proteinExistence type="predicted"/>
<accession>A0A7Y4LGH7</accession>
<evidence type="ECO:0000313" key="1">
    <source>
        <dbReference type="EMBL" id="ARU46235.1"/>
    </source>
</evidence>
<keyword evidence="2" id="KW-1185">Reference proteome</keyword>
<dbReference type="InterPro" id="IPR019660">
    <property type="entry name" value="Put_sensory_transdc_reg_YbjN"/>
</dbReference>
<reference evidence="1 2" key="4">
    <citation type="journal article" date="2020" name="PLoS ONE">
        <title>Taxonomic classification of strain PO100/5 shows a broader geographic distribution and genetic markers of the recently described Corynebacterium silvaticum.</title>
        <authorList>
            <person name="Viana M.V.C."/>
            <person name="Profeta R."/>
            <person name="da Silva A.L."/>
            <person name="Hurtado R."/>
            <person name="Cerqueira J.C."/>
            <person name="Ribeiro B.F.S."/>
            <person name="Almeida M.O."/>
            <person name="Morais-Rodrigues F."/>
            <person name="Soares S.C."/>
            <person name="Oliveira M."/>
            <person name="Tavares L."/>
            <person name="Figueiredo H."/>
            <person name="Wattam A.R."/>
            <person name="Barh D."/>
            <person name="Ghosh P."/>
            <person name="Silva A."/>
            <person name="Azevedo V."/>
        </authorList>
    </citation>
    <scope>NUCLEOTIDE SEQUENCE [LARGE SCALE GENOMIC DNA]</scope>
    <source>
        <strain evidence="1 2">PO100/5</strain>
    </source>
</reference>
<dbReference type="Pfam" id="PF10722">
    <property type="entry name" value="YbjN"/>
    <property type="match status" value="1"/>
</dbReference>
<reference evidence="1 2" key="1">
    <citation type="journal article" date="2014" name="BMC Vet. Res.">
        <title>First report of Corynebacterium pseudotuberculosis from caseous lymphadenitis lesions in Black Alentejano pig (Sus scrofa domesticus).</title>
        <authorList>
            <person name="Oliveira M."/>
            <person name="Barroco C."/>
            <person name="Mottola C."/>
            <person name="Santos R."/>
            <person name="Lemsaddek A."/>
            <person name="Tavares L."/>
            <person name="Semedo-Lemsaddek T."/>
        </authorList>
    </citation>
    <scope>NUCLEOTIDE SEQUENCE [LARGE SCALE GENOMIC DNA]</scope>
    <source>
        <strain evidence="1 2">PO100/5</strain>
    </source>
</reference>
<sequence length="157" mass="17750">MNTSYDTSTTEHDRLDVGSLSLDVLETILTQEDLHYVRDEDMLHTGFINNSISLAMSDGYLLARSQWRAFVPADQAPQLLAHVNEWNLTTLLPTVKFHETPERNLQVISHRVLRVSEGASFNQVGAFLVSTIDAFVGLWNHFDVAFPHLVSWENPDA</sequence>